<organism evidence="2 3">
    <name type="scientific">Pseudovirgaria hyperparasitica</name>
    <dbReference type="NCBI Taxonomy" id="470096"/>
    <lineage>
        <taxon>Eukaryota</taxon>
        <taxon>Fungi</taxon>
        <taxon>Dikarya</taxon>
        <taxon>Ascomycota</taxon>
        <taxon>Pezizomycotina</taxon>
        <taxon>Dothideomycetes</taxon>
        <taxon>Dothideomycetes incertae sedis</taxon>
        <taxon>Acrospermales</taxon>
        <taxon>Acrospermaceae</taxon>
        <taxon>Pseudovirgaria</taxon>
    </lineage>
</organism>
<sequence>MVSASVIASERARFSAISIFLFCCLFTALMNYAESRVGHHTQLDRRRQIHNLSLLFLAHNVRASDDTMTSTTHALTPNKPA</sequence>
<keyword evidence="1" id="KW-0812">Transmembrane</keyword>
<reference evidence="2" key="1">
    <citation type="journal article" date="2020" name="Stud. Mycol.">
        <title>101 Dothideomycetes genomes: a test case for predicting lifestyles and emergence of pathogens.</title>
        <authorList>
            <person name="Haridas S."/>
            <person name="Albert R."/>
            <person name="Binder M."/>
            <person name="Bloem J."/>
            <person name="Labutti K."/>
            <person name="Salamov A."/>
            <person name="Andreopoulos B."/>
            <person name="Baker S."/>
            <person name="Barry K."/>
            <person name="Bills G."/>
            <person name="Bluhm B."/>
            <person name="Cannon C."/>
            <person name="Castanera R."/>
            <person name="Culley D."/>
            <person name="Daum C."/>
            <person name="Ezra D."/>
            <person name="Gonzalez J."/>
            <person name="Henrissat B."/>
            <person name="Kuo A."/>
            <person name="Liang C."/>
            <person name="Lipzen A."/>
            <person name="Lutzoni F."/>
            <person name="Magnuson J."/>
            <person name="Mondo S."/>
            <person name="Nolan M."/>
            <person name="Ohm R."/>
            <person name="Pangilinan J."/>
            <person name="Park H.-J."/>
            <person name="Ramirez L."/>
            <person name="Alfaro M."/>
            <person name="Sun H."/>
            <person name="Tritt A."/>
            <person name="Yoshinaga Y."/>
            <person name="Zwiers L.-H."/>
            <person name="Turgeon B."/>
            <person name="Goodwin S."/>
            <person name="Spatafora J."/>
            <person name="Crous P."/>
            <person name="Grigoriev I."/>
        </authorList>
    </citation>
    <scope>NUCLEOTIDE SEQUENCE</scope>
    <source>
        <strain evidence="2">CBS 121739</strain>
    </source>
</reference>
<gene>
    <name evidence="2" type="ORF">EJ05DRAFT_255752</name>
</gene>
<name>A0A6A6WG57_9PEZI</name>
<dbReference type="GeneID" id="54481267"/>
<evidence type="ECO:0000313" key="3">
    <source>
        <dbReference type="Proteomes" id="UP000799437"/>
    </source>
</evidence>
<keyword evidence="3" id="KW-1185">Reference proteome</keyword>
<accession>A0A6A6WG57</accession>
<dbReference type="Proteomes" id="UP000799437">
    <property type="component" value="Unassembled WGS sequence"/>
</dbReference>
<protein>
    <submittedName>
        <fullName evidence="2">Uncharacterized protein</fullName>
    </submittedName>
</protein>
<feature type="transmembrane region" description="Helical" evidence="1">
    <location>
        <begin position="12"/>
        <end position="33"/>
    </location>
</feature>
<keyword evidence="1" id="KW-0472">Membrane</keyword>
<dbReference type="EMBL" id="ML996567">
    <property type="protein sequence ID" value="KAF2761189.1"/>
    <property type="molecule type" value="Genomic_DNA"/>
</dbReference>
<dbReference type="AlphaFoldDB" id="A0A6A6WG57"/>
<evidence type="ECO:0000256" key="1">
    <source>
        <dbReference type="SAM" id="Phobius"/>
    </source>
</evidence>
<dbReference type="RefSeq" id="XP_033603640.1">
    <property type="nucleotide sequence ID" value="XM_033740213.1"/>
</dbReference>
<keyword evidence="1" id="KW-1133">Transmembrane helix</keyword>
<proteinExistence type="predicted"/>
<evidence type="ECO:0000313" key="2">
    <source>
        <dbReference type="EMBL" id="KAF2761189.1"/>
    </source>
</evidence>